<evidence type="ECO:0000313" key="8">
    <source>
        <dbReference type="EMBL" id="MDQ0510967.1"/>
    </source>
</evidence>
<dbReference type="RefSeq" id="WP_306889691.1">
    <property type="nucleotide sequence ID" value="NZ_JAUSVR010000005.1"/>
</dbReference>
<evidence type="ECO:0000256" key="7">
    <source>
        <dbReference type="SAM" id="Phobius"/>
    </source>
</evidence>
<feature type="transmembrane region" description="Helical" evidence="7">
    <location>
        <begin position="158"/>
        <end position="175"/>
    </location>
</feature>
<evidence type="ECO:0000313" key="9">
    <source>
        <dbReference type="Proteomes" id="UP001235094"/>
    </source>
</evidence>
<feature type="transmembrane region" description="Helical" evidence="7">
    <location>
        <begin position="28"/>
        <end position="47"/>
    </location>
</feature>
<keyword evidence="4 7" id="KW-0812">Transmembrane</keyword>
<keyword evidence="6 7" id="KW-0472">Membrane</keyword>
<feature type="transmembrane region" description="Helical" evidence="7">
    <location>
        <begin position="123"/>
        <end position="146"/>
    </location>
</feature>
<keyword evidence="3" id="KW-1003">Cell membrane</keyword>
<evidence type="ECO:0000256" key="3">
    <source>
        <dbReference type="ARBA" id="ARBA00022475"/>
    </source>
</evidence>
<protein>
    <submittedName>
        <fullName evidence="8">Chromate transporter</fullName>
    </submittedName>
</protein>
<reference evidence="8 9" key="1">
    <citation type="submission" date="2023-07" db="EMBL/GenBank/DDBJ databases">
        <title>Genomic Encyclopedia of Type Strains, Phase IV (KMG-IV): sequencing the most valuable type-strain genomes for metagenomic binning, comparative biology and taxonomic classification.</title>
        <authorList>
            <person name="Goeker M."/>
        </authorList>
    </citation>
    <scope>NUCLEOTIDE SEQUENCE [LARGE SCALE GENOMIC DNA]</scope>
    <source>
        <strain evidence="8 9">DSM 15561</strain>
    </source>
</reference>
<evidence type="ECO:0000256" key="4">
    <source>
        <dbReference type="ARBA" id="ARBA00022692"/>
    </source>
</evidence>
<organism evidence="8 9">
    <name type="scientific">Ancylobacter amanitiformis</name>
    <dbReference type="NCBI Taxonomy" id="217069"/>
    <lineage>
        <taxon>Bacteria</taxon>
        <taxon>Pseudomonadati</taxon>
        <taxon>Pseudomonadota</taxon>
        <taxon>Alphaproteobacteria</taxon>
        <taxon>Hyphomicrobiales</taxon>
        <taxon>Xanthobacteraceae</taxon>
        <taxon>Ancylobacter</taxon>
    </lineage>
</organism>
<evidence type="ECO:0000256" key="6">
    <source>
        <dbReference type="ARBA" id="ARBA00023136"/>
    </source>
</evidence>
<dbReference type="Proteomes" id="UP001235094">
    <property type="component" value="Unassembled WGS sequence"/>
</dbReference>
<name>A0ABU0LQI3_9HYPH</name>
<dbReference type="PANTHER" id="PTHR43663:SF1">
    <property type="entry name" value="CHROMATE TRANSPORTER"/>
    <property type="match status" value="1"/>
</dbReference>
<dbReference type="PANTHER" id="PTHR43663">
    <property type="entry name" value="CHROMATE TRANSPORT PROTEIN-RELATED"/>
    <property type="match status" value="1"/>
</dbReference>
<comment type="similarity">
    <text evidence="2">Belongs to the chromate ion transporter (CHR) (TC 2.A.51) family.</text>
</comment>
<evidence type="ECO:0000256" key="2">
    <source>
        <dbReference type="ARBA" id="ARBA00005262"/>
    </source>
</evidence>
<comment type="caution">
    <text evidence="8">The sequence shown here is derived from an EMBL/GenBank/DDBJ whole genome shotgun (WGS) entry which is preliminary data.</text>
</comment>
<dbReference type="EMBL" id="JAUSVR010000005">
    <property type="protein sequence ID" value="MDQ0510967.1"/>
    <property type="molecule type" value="Genomic_DNA"/>
</dbReference>
<dbReference type="InterPro" id="IPR003370">
    <property type="entry name" value="Chromate_transpt"/>
</dbReference>
<evidence type="ECO:0000256" key="5">
    <source>
        <dbReference type="ARBA" id="ARBA00022989"/>
    </source>
</evidence>
<dbReference type="Pfam" id="PF02417">
    <property type="entry name" value="Chromate_transp"/>
    <property type="match status" value="1"/>
</dbReference>
<gene>
    <name evidence="8" type="ORF">QOZ99_001863</name>
</gene>
<feature type="transmembrane region" description="Helical" evidence="7">
    <location>
        <begin position="96"/>
        <end position="117"/>
    </location>
</feature>
<keyword evidence="9" id="KW-1185">Reference proteome</keyword>
<evidence type="ECO:0000256" key="1">
    <source>
        <dbReference type="ARBA" id="ARBA00004651"/>
    </source>
</evidence>
<proteinExistence type="inferred from homology"/>
<accession>A0ABU0LQI3</accession>
<keyword evidence="5 7" id="KW-1133">Transmembrane helix</keyword>
<dbReference type="InterPro" id="IPR052518">
    <property type="entry name" value="CHR_Transporter"/>
</dbReference>
<sequence length="199" mass="20683">MAAYSTDPAPDPADGAAAPHAPPGLVQLFLGFLSVTVVAFGGVLPIARRALVERYRWVTPEEFTELIGLAQFLPGPNIVNLAVVVGGRFRGPLGALAAFLGLTLVPAVGVVLISVVFTRYGDIAAVSNMLAGLAAAAAGLVIAMAARMAEPLWRHPRLHSSAIALAAFLAMTVVSLPMAQVMAVLLPAALALSWWANRR</sequence>
<comment type="subcellular location">
    <subcellularLocation>
        <location evidence="1">Cell membrane</location>
        <topology evidence="1">Multi-pass membrane protein</topology>
    </subcellularLocation>
</comment>